<reference evidence="7" key="1">
    <citation type="journal article" date="2019" name="Int. J. Syst. Evol. Microbiol.">
        <title>The Global Catalogue of Microorganisms (GCM) 10K type strain sequencing project: providing services to taxonomists for standard genome sequencing and annotation.</title>
        <authorList>
            <consortium name="The Broad Institute Genomics Platform"/>
            <consortium name="The Broad Institute Genome Sequencing Center for Infectious Disease"/>
            <person name="Wu L."/>
            <person name="Ma J."/>
        </authorList>
    </citation>
    <scope>NUCLEOTIDE SEQUENCE [LARGE SCALE GENOMIC DNA]</scope>
    <source>
        <strain evidence="7">JCM 17440</strain>
    </source>
</reference>
<evidence type="ECO:0000256" key="1">
    <source>
        <dbReference type="ARBA" id="ARBA00023015"/>
    </source>
</evidence>
<dbReference type="InterPro" id="IPR011075">
    <property type="entry name" value="TetR_C"/>
</dbReference>
<dbReference type="RefSeq" id="WP_344906986.1">
    <property type="nucleotide sequence ID" value="NZ_BAABAS010000029.1"/>
</dbReference>
<keyword evidence="3" id="KW-0804">Transcription</keyword>
<dbReference type="InterPro" id="IPR050109">
    <property type="entry name" value="HTH-type_TetR-like_transc_reg"/>
</dbReference>
<evidence type="ECO:0000256" key="2">
    <source>
        <dbReference type="ARBA" id="ARBA00023125"/>
    </source>
</evidence>
<evidence type="ECO:0000313" key="7">
    <source>
        <dbReference type="Proteomes" id="UP001501710"/>
    </source>
</evidence>
<dbReference type="Gene3D" id="1.10.10.60">
    <property type="entry name" value="Homeodomain-like"/>
    <property type="match status" value="1"/>
</dbReference>
<dbReference type="Pfam" id="PF16859">
    <property type="entry name" value="TetR_C_11"/>
    <property type="match status" value="1"/>
</dbReference>
<dbReference type="InterPro" id="IPR036271">
    <property type="entry name" value="Tet_transcr_reg_TetR-rel_C_sf"/>
</dbReference>
<dbReference type="EMBL" id="BAABAS010000029">
    <property type="protein sequence ID" value="GAA4241836.1"/>
    <property type="molecule type" value="Genomic_DNA"/>
</dbReference>
<dbReference type="InterPro" id="IPR001647">
    <property type="entry name" value="HTH_TetR"/>
</dbReference>
<dbReference type="PANTHER" id="PTHR30055:SF148">
    <property type="entry name" value="TETR-FAMILY TRANSCRIPTIONAL REGULATOR"/>
    <property type="match status" value="1"/>
</dbReference>
<comment type="caution">
    <text evidence="6">The sequence shown here is derived from an EMBL/GenBank/DDBJ whole genome shotgun (WGS) entry which is preliminary data.</text>
</comment>
<dbReference type="Proteomes" id="UP001501710">
    <property type="component" value="Unassembled WGS sequence"/>
</dbReference>
<proteinExistence type="predicted"/>
<feature type="domain" description="HTH tetR-type" evidence="5">
    <location>
        <begin position="10"/>
        <end position="70"/>
    </location>
</feature>
<evidence type="ECO:0000256" key="3">
    <source>
        <dbReference type="ARBA" id="ARBA00023163"/>
    </source>
</evidence>
<evidence type="ECO:0000256" key="4">
    <source>
        <dbReference type="PROSITE-ProRule" id="PRU00335"/>
    </source>
</evidence>
<sequence>MTPATRRRGGDLEAAIYDAVFEQLEAVGYRKLTMEGIAATARTGKAALYRRWQSKDELITDALKHVLPEPPALPTTGAIRADLLAALTCLRDTLTACRGAAFKVLKEAGSPDDGGGLLHDVIRQRVSLPVREFTYRSLVLAAERGEIRPEAATRQIAAVGTAVIIYHNLTEGGVITDAYLESVVDDVLMPLVRRCDGTRSEG</sequence>
<protein>
    <submittedName>
        <fullName evidence="6">TetR/AcrR family transcriptional regulator</fullName>
    </submittedName>
</protein>
<dbReference type="Pfam" id="PF00440">
    <property type="entry name" value="TetR_N"/>
    <property type="match status" value="1"/>
</dbReference>
<dbReference type="Gene3D" id="1.10.357.10">
    <property type="entry name" value="Tetracycline Repressor, domain 2"/>
    <property type="match status" value="1"/>
</dbReference>
<keyword evidence="7" id="KW-1185">Reference proteome</keyword>
<dbReference type="PROSITE" id="PS50977">
    <property type="entry name" value="HTH_TETR_2"/>
    <property type="match status" value="1"/>
</dbReference>
<dbReference type="InterPro" id="IPR009057">
    <property type="entry name" value="Homeodomain-like_sf"/>
</dbReference>
<gene>
    <name evidence="6" type="ORF">GCM10022254_72290</name>
</gene>
<keyword evidence="2 4" id="KW-0238">DNA-binding</keyword>
<dbReference type="SUPFAM" id="SSF48498">
    <property type="entry name" value="Tetracyclin repressor-like, C-terminal domain"/>
    <property type="match status" value="1"/>
</dbReference>
<name>A0ABP8CPI2_9ACTN</name>
<keyword evidence="1" id="KW-0805">Transcription regulation</keyword>
<dbReference type="PANTHER" id="PTHR30055">
    <property type="entry name" value="HTH-TYPE TRANSCRIPTIONAL REGULATOR RUTR"/>
    <property type="match status" value="1"/>
</dbReference>
<evidence type="ECO:0000313" key="6">
    <source>
        <dbReference type="EMBL" id="GAA4241836.1"/>
    </source>
</evidence>
<feature type="DNA-binding region" description="H-T-H motif" evidence="4">
    <location>
        <begin position="33"/>
        <end position="52"/>
    </location>
</feature>
<evidence type="ECO:0000259" key="5">
    <source>
        <dbReference type="PROSITE" id="PS50977"/>
    </source>
</evidence>
<organism evidence="6 7">
    <name type="scientific">Actinomadura meridiana</name>
    <dbReference type="NCBI Taxonomy" id="559626"/>
    <lineage>
        <taxon>Bacteria</taxon>
        <taxon>Bacillati</taxon>
        <taxon>Actinomycetota</taxon>
        <taxon>Actinomycetes</taxon>
        <taxon>Streptosporangiales</taxon>
        <taxon>Thermomonosporaceae</taxon>
        <taxon>Actinomadura</taxon>
    </lineage>
</organism>
<accession>A0ABP8CPI2</accession>
<dbReference type="SUPFAM" id="SSF46689">
    <property type="entry name" value="Homeodomain-like"/>
    <property type="match status" value="1"/>
</dbReference>